<accession>A0A285NID9</accession>
<evidence type="ECO:0000313" key="2">
    <source>
        <dbReference type="Proteomes" id="UP000219439"/>
    </source>
</evidence>
<dbReference type="Proteomes" id="UP000219439">
    <property type="component" value="Unassembled WGS sequence"/>
</dbReference>
<dbReference type="AlphaFoldDB" id="A0A285NID9"/>
<organism evidence="1 2">
    <name type="scientific">Cohaesibacter gelatinilyticus</name>
    <dbReference type="NCBI Taxonomy" id="372072"/>
    <lineage>
        <taxon>Bacteria</taxon>
        <taxon>Pseudomonadati</taxon>
        <taxon>Pseudomonadota</taxon>
        <taxon>Alphaproteobacteria</taxon>
        <taxon>Hyphomicrobiales</taxon>
        <taxon>Cohaesibacteraceae</taxon>
    </lineage>
</organism>
<gene>
    <name evidence="1" type="ORF">SAMN06265368_0940</name>
</gene>
<name>A0A285NID9_9HYPH</name>
<dbReference type="EMBL" id="OBEL01000001">
    <property type="protein sequence ID" value="SNZ07421.1"/>
    <property type="molecule type" value="Genomic_DNA"/>
</dbReference>
<keyword evidence="2" id="KW-1185">Reference proteome</keyword>
<evidence type="ECO:0000313" key="1">
    <source>
        <dbReference type="EMBL" id="SNZ07421.1"/>
    </source>
</evidence>
<reference evidence="1 2" key="1">
    <citation type="submission" date="2017-09" db="EMBL/GenBank/DDBJ databases">
        <authorList>
            <person name="Ehlers B."/>
            <person name="Leendertz F.H."/>
        </authorList>
    </citation>
    <scope>NUCLEOTIDE SEQUENCE [LARGE SCALE GENOMIC DNA]</scope>
    <source>
        <strain evidence="1 2">DSM 18289</strain>
    </source>
</reference>
<proteinExistence type="predicted"/>
<protein>
    <submittedName>
        <fullName evidence="1">Uncharacterized protein</fullName>
    </submittedName>
</protein>
<sequence>MTYVSEIDWLQTTEEQRKILYIATRAVADACDTSVEEIMDAALGRKVLMGTDYISTFRRGKIRRSYAKLIHAWISENHAANASTIAPSLFTWQHTDAWGDYLKDYAIQGTLRIARFDKSMNLVQRPRRQPKPEETLRLGEEFCFHLDSDIDGYAVAFQRYKGKTHPLPLGLNDEPSIKINLGEQFLPIDETGRPEVLSETEDAGHHQFIICIADDCSRLPTQDLPPSCERVVAIHVTQVKFVT</sequence>